<sequence length="297" mass="30091">MAIIVDEDNGTISFTECTVTFPYGFSVSSGVGTIVITPAGGVASFPLAIQGASGLPPNITMAFHVIGPNDPLPDPNPEMTVIDEGGPGEAAHYHYDCYVQKGDKGDAASFNFLDADDLDDAEDLAEGDVSADGYVLSYAYPGTGTPGIRFIPQKTGDIRGPSAIAATAWSNTAIRLLCAVALEAKPFPRKVLPTGSVVVTGSADTRVDLVAYLGDPDDGGVEIGRAFGQAGAAPPPLVMAGGPPATTAGGNANYAIVPAGQSATVYFRAEQKASSSNNWATAGAPDGARAGVVVVAV</sequence>
<gene>
    <name evidence="1" type="primary">20</name>
    <name evidence="1" type="ORF">MALITHI_20</name>
</gene>
<dbReference type="GeneID" id="23680780"/>
<dbReference type="EMBL" id="KP027200">
    <property type="protein sequence ID" value="AJF40376.1"/>
    <property type="molecule type" value="Genomic_DNA"/>
</dbReference>
<organism evidence="1 2">
    <name type="scientific">Mycobacterium phage Malithi</name>
    <dbReference type="NCBI Taxonomy" id="1567472"/>
    <lineage>
        <taxon>Viruses</taxon>
        <taxon>Duplodnaviria</taxon>
        <taxon>Heunggongvirae</taxon>
        <taxon>Uroviricota</taxon>
        <taxon>Caudoviricetes</taxon>
        <taxon>Pclasvirinae</taxon>
        <taxon>Fishburnevirus</taxon>
        <taxon>Fishburnevirus malithi</taxon>
    </lineage>
</organism>
<proteinExistence type="predicted"/>
<reference evidence="1 2" key="1">
    <citation type="submission" date="2014-10" db="EMBL/GenBank/DDBJ databases">
        <authorList>
            <person name="Mbambo L.M."/>
            <person name="Adam N."/>
            <person name="Bengani L."/>
            <person name="Honono X."/>
            <person name="Molechan C."/>
            <person name="Ncobeni N."/>
            <person name="Tshabalala N."/>
            <person name="Nkondlo N."/>
            <person name="Larsen M.H."/>
            <person name="Rubin E.J."/>
            <person name="Russell D.A."/>
            <person name="Guerrero C.A."/>
            <person name="Bowman C.A."/>
            <person name="Jacobs-Sera D."/>
            <person name="Hendrix R.W."/>
            <person name="Hatfull G.F."/>
        </authorList>
    </citation>
    <scope>NUCLEOTIDE SEQUENCE [LARGE SCALE GENOMIC DNA]</scope>
</reference>
<dbReference type="RefSeq" id="YP_009125975.1">
    <property type="nucleotide sequence ID" value="NC_026605.1"/>
</dbReference>
<protein>
    <submittedName>
        <fullName evidence="1">Minor tail protein</fullName>
    </submittedName>
</protein>
<dbReference type="OrthoDB" id="6558at10239"/>
<name>A0A0B5GXU2_9CAUD</name>
<evidence type="ECO:0000313" key="2">
    <source>
        <dbReference type="Proteomes" id="UP000031808"/>
    </source>
</evidence>
<dbReference type="Proteomes" id="UP000031808">
    <property type="component" value="Segment"/>
</dbReference>
<dbReference type="KEGG" id="vg:23680780"/>
<accession>A0A0B5GXU2</accession>
<evidence type="ECO:0000313" key="1">
    <source>
        <dbReference type="EMBL" id="AJF40376.1"/>
    </source>
</evidence>
<keyword evidence="2" id="KW-1185">Reference proteome</keyword>